<protein>
    <submittedName>
        <fullName evidence="2">Methyltransferase</fullName>
    </submittedName>
</protein>
<reference evidence="2" key="1">
    <citation type="journal article" date="2014" name="Int. J. Syst. Evol. Microbiol.">
        <title>Complete genome sequence of Corynebacterium casei LMG S-19264T (=DSM 44701T), isolated from a smear-ripened cheese.</title>
        <authorList>
            <consortium name="US DOE Joint Genome Institute (JGI-PGF)"/>
            <person name="Walter F."/>
            <person name="Albersmeier A."/>
            <person name="Kalinowski J."/>
            <person name="Ruckert C."/>
        </authorList>
    </citation>
    <scope>NUCLEOTIDE SEQUENCE</scope>
    <source>
        <strain evidence="2">CGMCC 4.5737</strain>
    </source>
</reference>
<reference evidence="2" key="2">
    <citation type="submission" date="2020-09" db="EMBL/GenBank/DDBJ databases">
        <authorList>
            <person name="Sun Q."/>
            <person name="Zhou Y."/>
        </authorList>
    </citation>
    <scope>NUCLEOTIDE SEQUENCE</scope>
    <source>
        <strain evidence="2">CGMCC 4.5737</strain>
    </source>
</reference>
<dbReference type="InterPro" id="IPR002052">
    <property type="entry name" value="DNA_methylase_N6_adenine_CS"/>
</dbReference>
<dbReference type="InterPro" id="IPR002723">
    <property type="entry name" value="BpsA_C"/>
</dbReference>
<keyword evidence="2" id="KW-0808">Transferase</keyword>
<dbReference type="Pfam" id="PF01861">
    <property type="entry name" value="BpsA_C"/>
    <property type="match status" value="1"/>
</dbReference>
<dbReference type="GO" id="GO:0003676">
    <property type="term" value="F:nucleic acid binding"/>
    <property type="evidence" value="ECO:0007669"/>
    <property type="project" value="InterPro"/>
</dbReference>
<evidence type="ECO:0000313" key="3">
    <source>
        <dbReference type="Proteomes" id="UP000637578"/>
    </source>
</evidence>
<feature type="domain" description="N(4)-bis(aminopropyl)spermidine synthase C-terminal" evidence="1">
    <location>
        <begin position="119"/>
        <end position="297"/>
    </location>
</feature>
<dbReference type="EMBL" id="BMMK01000001">
    <property type="protein sequence ID" value="GGM32779.1"/>
    <property type="molecule type" value="Genomic_DNA"/>
</dbReference>
<evidence type="ECO:0000313" key="2">
    <source>
        <dbReference type="EMBL" id="GGM32779.1"/>
    </source>
</evidence>
<name>A0A8J3CB11_9PSEU</name>
<dbReference type="Proteomes" id="UP000637578">
    <property type="component" value="Unassembled WGS sequence"/>
</dbReference>
<dbReference type="GO" id="GO:0008168">
    <property type="term" value="F:methyltransferase activity"/>
    <property type="evidence" value="ECO:0007669"/>
    <property type="project" value="UniProtKB-KW"/>
</dbReference>
<dbReference type="AlphaFoldDB" id="A0A8J3CB11"/>
<sequence>MSRTEAIDQVADHLAAAGVHRRRLLHVVALLTEGWHPLADLIRRTALPRRTVEELLTVAGDDVDCRGDRWRLVPDRVAEYRGRFDLDRLPESIAPGAAELAGHAAELAQLRADIAAVPPSLPALDHVPATPESVLRRALWLAERYDLSGARLLCLGDHDLTALAVCAVAPELGVEGLEVTVVDLDERTLEYIDGVASERGYPIRCLHADLRFGLPSAVAGWADLVFTDPPYTPEGVGLFAARALTALRQPEQGRVLIAYGFSERTPALGLKVQQELQDLGLAFEAILPAFDRYVGAQAVGSASDLYVCQPTAKSRKLAGHPPVAIYTHGSQSVEGRTAVDEHSRSELMRIAAAAEYRVNTVRLPAWERPLTAPAGSALALDATADPGPWLLRALMAANTERAAVLVVNSHPDLADEAGQRALGELLSAKFELRFLRSTPEPNLAIVVAEKTASTTVEDQLVRALLDRAHGKIANIWREALISASETRSPGNALTKNEARDRVTEAAERAGLRPHETLVRLVDLPRHRLGTVLAAVRSSVT</sequence>
<dbReference type="PROSITE" id="PS00092">
    <property type="entry name" value="N6_MTASE"/>
    <property type="match status" value="1"/>
</dbReference>
<gene>
    <name evidence="2" type="ORF">GCM10012275_00240</name>
</gene>
<evidence type="ECO:0000259" key="1">
    <source>
        <dbReference type="Pfam" id="PF01861"/>
    </source>
</evidence>
<dbReference type="Gene3D" id="3.40.50.150">
    <property type="entry name" value="Vaccinia Virus protein VP39"/>
    <property type="match status" value="1"/>
</dbReference>
<comment type="caution">
    <text evidence="2">The sequence shown here is derived from an EMBL/GenBank/DDBJ whole genome shotgun (WGS) entry which is preliminary data.</text>
</comment>
<proteinExistence type="predicted"/>
<dbReference type="GO" id="GO:0032259">
    <property type="term" value="P:methylation"/>
    <property type="evidence" value="ECO:0007669"/>
    <property type="project" value="UniProtKB-KW"/>
</dbReference>
<organism evidence="2 3">
    <name type="scientific">Longimycelium tulufanense</name>
    <dbReference type="NCBI Taxonomy" id="907463"/>
    <lineage>
        <taxon>Bacteria</taxon>
        <taxon>Bacillati</taxon>
        <taxon>Actinomycetota</taxon>
        <taxon>Actinomycetes</taxon>
        <taxon>Pseudonocardiales</taxon>
        <taxon>Pseudonocardiaceae</taxon>
        <taxon>Longimycelium</taxon>
    </lineage>
</organism>
<keyword evidence="3" id="KW-1185">Reference proteome</keyword>
<dbReference type="SUPFAM" id="SSF53335">
    <property type="entry name" value="S-adenosyl-L-methionine-dependent methyltransferases"/>
    <property type="match status" value="1"/>
</dbReference>
<accession>A0A8J3CB11</accession>
<dbReference type="RefSeq" id="WP_189052732.1">
    <property type="nucleotide sequence ID" value="NZ_BMMK01000001.1"/>
</dbReference>
<keyword evidence="2" id="KW-0489">Methyltransferase</keyword>
<dbReference type="InterPro" id="IPR029063">
    <property type="entry name" value="SAM-dependent_MTases_sf"/>
</dbReference>